<keyword evidence="1" id="KW-0732">Signal</keyword>
<dbReference type="PROSITE" id="PS51257">
    <property type="entry name" value="PROKAR_LIPOPROTEIN"/>
    <property type="match status" value="1"/>
</dbReference>
<protein>
    <submittedName>
        <fullName evidence="2">Uncharacterized protein</fullName>
    </submittedName>
</protein>
<evidence type="ECO:0000313" key="3">
    <source>
        <dbReference type="Proteomes" id="UP000682802"/>
    </source>
</evidence>
<reference evidence="2 3" key="1">
    <citation type="submission" date="2021-05" db="EMBL/GenBank/DDBJ databases">
        <title>Comparative genomic studies on the polysaccharide-degrading batcterial strains of the Flammeovirga genus.</title>
        <authorList>
            <person name="Zewei F."/>
            <person name="Zheng Z."/>
            <person name="Yu L."/>
            <person name="Ruyue G."/>
            <person name="Yanhong M."/>
            <person name="Yuanyuan C."/>
            <person name="Jingyan G."/>
            <person name="Wenjun H."/>
        </authorList>
    </citation>
    <scope>NUCLEOTIDE SEQUENCE [LARGE SCALE GENOMIC DNA]</scope>
    <source>
        <strain evidence="2 3">YS10</strain>
    </source>
</reference>
<name>A0ABX8GQ68_9BACT</name>
<dbReference type="InterPro" id="IPR014756">
    <property type="entry name" value="Ig_E-set"/>
</dbReference>
<proteinExistence type="predicted"/>
<dbReference type="RefSeq" id="WP_144073042.1">
    <property type="nucleotide sequence ID" value="NZ_CP076128.1"/>
</dbReference>
<organism evidence="2 3">
    <name type="scientific">Flammeovirga kamogawensis</name>
    <dbReference type="NCBI Taxonomy" id="373891"/>
    <lineage>
        <taxon>Bacteria</taxon>
        <taxon>Pseudomonadati</taxon>
        <taxon>Bacteroidota</taxon>
        <taxon>Cytophagia</taxon>
        <taxon>Cytophagales</taxon>
        <taxon>Flammeovirgaceae</taxon>
        <taxon>Flammeovirga</taxon>
    </lineage>
</organism>
<evidence type="ECO:0000313" key="2">
    <source>
        <dbReference type="EMBL" id="QWG05594.1"/>
    </source>
</evidence>
<dbReference type="InterPro" id="IPR013783">
    <property type="entry name" value="Ig-like_fold"/>
</dbReference>
<dbReference type="Gene3D" id="2.60.40.10">
    <property type="entry name" value="Immunoglobulins"/>
    <property type="match status" value="1"/>
</dbReference>
<dbReference type="EMBL" id="CP076128">
    <property type="protein sequence ID" value="QWG05594.1"/>
    <property type="molecule type" value="Genomic_DNA"/>
</dbReference>
<evidence type="ECO:0000256" key="1">
    <source>
        <dbReference type="SAM" id="SignalP"/>
    </source>
</evidence>
<keyword evidence="3" id="KW-1185">Reference proteome</keyword>
<gene>
    <name evidence="2" type="ORF">KM029_09380</name>
</gene>
<sequence length="416" mass="48883">MKRLTFISIPLIFILLLGCSPSNNDFNSVKYNSKATIRGYKVDADSIYFSLDENEINNFVDLSNTNFFDNPYTHNLEDWKNTLIKKEEVAIHSVHVVGNFNNFQLTNNLKKIGDKWELRLAKSDIKGKSGQFGYIVNKNLFITPFVSNTKNYKMQLVDKFKFYFINLIWLTYLFYENEQLGYTIDADSIYFTFDPKDYVSTTHEKKGFEKIINPSQIELVEVTGSFSEWQKRFELTKVGDIYKTSLPLDSTFKNWGEFKYIINKNRWVTPPYVVTNKIAKNVNDNNYNYTFKTLNKENIKGYSVKGDSVIFEWQLEKLQLLNYFYETIVGAHKIKNMYLYGEFNKDDKGNKKLMTKVGDKRYRLAYPVSTFEKGKNYTFIFYINGLHELIPPHDASNVMHTDAFNTFQTLRFTLKL</sequence>
<dbReference type="Proteomes" id="UP000682802">
    <property type="component" value="Chromosome 1"/>
</dbReference>
<feature type="chain" id="PRO_5046680650" evidence="1">
    <location>
        <begin position="25"/>
        <end position="416"/>
    </location>
</feature>
<feature type="signal peptide" evidence="1">
    <location>
        <begin position="1"/>
        <end position="24"/>
    </location>
</feature>
<accession>A0ABX8GQ68</accession>
<dbReference type="SUPFAM" id="SSF81296">
    <property type="entry name" value="E set domains"/>
    <property type="match status" value="1"/>
</dbReference>